<evidence type="ECO:0000313" key="2">
    <source>
        <dbReference type="EMBL" id="KVH15484.1"/>
    </source>
</evidence>
<keyword evidence="3" id="KW-1185">Reference proteome</keyword>
<evidence type="ECO:0000256" key="1">
    <source>
        <dbReference type="SAM" id="MobiDB-lite"/>
    </source>
</evidence>
<accession>A0A103TE07</accession>
<organism evidence="2 3">
    <name type="scientific">Cynara cardunculus var. scolymus</name>
    <name type="common">Globe artichoke</name>
    <name type="synonym">Cynara scolymus</name>
    <dbReference type="NCBI Taxonomy" id="59895"/>
    <lineage>
        <taxon>Eukaryota</taxon>
        <taxon>Viridiplantae</taxon>
        <taxon>Streptophyta</taxon>
        <taxon>Embryophyta</taxon>
        <taxon>Tracheophyta</taxon>
        <taxon>Spermatophyta</taxon>
        <taxon>Magnoliopsida</taxon>
        <taxon>eudicotyledons</taxon>
        <taxon>Gunneridae</taxon>
        <taxon>Pentapetalae</taxon>
        <taxon>asterids</taxon>
        <taxon>campanulids</taxon>
        <taxon>Asterales</taxon>
        <taxon>Asteraceae</taxon>
        <taxon>Carduoideae</taxon>
        <taxon>Cardueae</taxon>
        <taxon>Carduinae</taxon>
        <taxon>Cynara</taxon>
    </lineage>
</organism>
<gene>
    <name evidence="2" type="ORF">Ccrd_025923</name>
</gene>
<name>A0A103TE07_CYNCS</name>
<dbReference type="EMBL" id="LEKV01007119">
    <property type="protein sequence ID" value="KVH15484.1"/>
    <property type="molecule type" value="Genomic_DNA"/>
</dbReference>
<dbReference type="Gramene" id="KVH15484">
    <property type="protein sequence ID" value="KVH15484"/>
    <property type="gene ID" value="Ccrd_025923"/>
</dbReference>
<comment type="caution">
    <text evidence="2">The sequence shown here is derived from an EMBL/GenBank/DDBJ whole genome shotgun (WGS) entry which is preliminary data.</text>
</comment>
<feature type="compositionally biased region" description="Low complexity" evidence="1">
    <location>
        <begin position="1"/>
        <end position="10"/>
    </location>
</feature>
<protein>
    <submittedName>
        <fullName evidence="2">Uncharacterized protein</fullName>
    </submittedName>
</protein>
<proteinExistence type="predicted"/>
<reference evidence="2 3" key="1">
    <citation type="journal article" date="2016" name="Sci. Rep.">
        <title>The genome sequence of the outbreeding globe artichoke constructed de novo incorporating a phase-aware low-pass sequencing strategy of F1 progeny.</title>
        <authorList>
            <person name="Scaglione D."/>
            <person name="Reyes-Chin-Wo S."/>
            <person name="Acquadro A."/>
            <person name="Froenicke L."/>
            <person name="Portis E."/>
            <person name="Beitel C."/>
            <person name="Tirone M."/>
            <person name="Mauro R."/>
            <person name="Lo Monaco A."/>
            <person name="Mauromicale G."/>
            <person name="Faccioli P."/>
            <person name="Cattivelli L."/>
            <person name="Rieseberg L."/>
            <person name="Michelmore R."/>
            <person name="Lanteri S."/>
        </authorList>
    </citation>
    <scope>NUCLEOTIDE SEQUENCE [LARGE SCALE GENOMIC DNA]</scope>
    <source>
        <strain evidence="2">2C</strain>
    </source>
</reference>
<feature type="region of interest" description="Disordered" evidence="1">
    <location>
        <begin position="1"/>
        <end position="20"/>
    </location>
</feature>
<dbReference type="Proteomes" id="UP000243975">
    <property type="component" value="Unassembled WGS sequence"/>
</dbReference>
<sequence>MPVSRATGARSSGGGGGGVTLRSLVREGPASSLCGMLKVLRIGIVPPANMANLVANFCFPWTENVPFPMYSMCPNGPLMSSKEPSGNDSRYCDIRPPFGNLGSTPLNRIRVVAHGYELTDSKLFQELLGLIGMDCIELFSTVGSSIDENAVTTTGMVFEEVGAVVDVTMDDNPSRVG</sequence>
<dbReference type="AlphaFoldDB" id="A0A103TE07"/>
<evidence type="ECO:0000313" key="3">
    <source>
        <dbReference type="Proteomes" id="UP000243975"/>
    </source>
</evidence>